<organism evidence="1 2">
    <name type="scientific">Xanthomonas cissicola</name>
    <dbReference type="NCBI Taxonomy" id="86186"/>
    <lineage>
        <taxon>Bacteria</taxon>
        <taxon>Pseudomonadati</taxon>
        <taxon>Pseudomonadota</taxon>
        <taxon>Gammaproteobacteria</taxon>
        <taxon>Lysobacterales</taxon>
        <taxon>Lysobacteraceae</taxon>
        <taxon>Xanthomonas</taxon>
    </lineage>
</organism>
<proteinExistence type="predicted"/>
<accession>A0ABX3M3J1</accession>
<reference evidence="1 2" key="1">
    <citation type="submission" date="2015-12" db="EMBL/GenBank/DDBJ databases">
        <authorList>
            <person name="Bansal K."/>
            <person name="Midha S."/>
            <person name="Patil P.B."/>
        </authorList>
    </citation>
    <scope>NUCLEOTIDE SEQUENCE [LARGE SCALE GENOMIC DNA]</scope>
    <source>
        <strain evidence="1 2">LMG21719</strain>
    </source>
</reference>
<gene>
    <name evidence="1" type="ORF">Xant_17400</name>
</gene>
<evidence type="ECO:0008006" key="3">
    <source>
        <dbReference type="Google" id="ProtNLM"/>
    </source>
</evidence>
<evidence type="ECO:0000313" key="2">
    <source>
        <dbReference type="Proteomes" id="UP000190018"/>
    </source>
</evidence>
<dbReference type="Proteomes" id="UP000190018">
    <property type="component" value="Unassembled WGS sequence"/>
</dbReference>
<name>A0ABX3M3J1_9XANT</name>
<comment type="caution">
    <text evidence="1">The sequence shown here is derived from an EMBL/GenBank/DDBJ whole genome shotgun (WGS) entry which is preliminary data.</text>
</comment>
<sequence>MAIKNATGHDGQVGEAYVGSRAGRLDGQVVRLFRLLAVWPVADNACYPLFCQSREIGWTKLVGYERVGRKLSEFHGAFFPEMGRWMIQ</sequence>
<keyword evidence="2" id="KW-1185">Reference proteome</keyword>
<dbReference type="EMBL" id="LOJT01000031">
    <property type="protein sequence ID" value="OOW74730.1"/>
    <property type="molecule type" value="Genomic_DNA"/>
</dbReference>
<protein>
    <recommendedName>
        <fullName evidence="3">Transposase</fullName>
    </recommendedName>
</protein>
<evidence type="ECO:0000313" key="1">
    <source>
        <dbReference type="EMBL" id="OOW74730.1"/>
    </source>
</evidence>